<dbReference type="InterPro" id="IPR003439">
    <property type="entry name" value="ABC_transporter-like_ATP-bd"/>
</dbReference>
<accession>A0ABW5E6K1</accession>
<feature type="transmembrane region" description="Helical" evidence="7">
    <location>
        <begin position="80"/>
        <end position="101"/>
    </location>
</feature>
<dbReference type="Pfam" id="PF00664">
    <property type="entry name" value="ABC_membrane"/>
    <property type="match status" value="1"/>
</dbReference>
<feature type="domain" description="ABC transporter" evidence="8">
    <location>
        <begin position="362"/>
        <end position="599"/>
    </location>
</feature>
<dbReference type="SUPFAM" id="SSF90123">
    <property type="entry name" value="ABC transporter transmembrane region"/>
    <property type="match status" value="1"/>
</dbReference>
<dbReference type="Proteomes" id="UP001597297">
    <property type="component" value="Unassembled WGS sequence"/>
</dbReference>
<dbReference type="InterPro" id="IPR036640">
    <property type="entry name" value="ABC1_TM_sf"/>
</dbReference>
<dbReference type="PROSITE" id="PS50893">
    <property type="entry name" value="ABC_TRANSPORTER_2"/>
    <property type="match status" value="1"/>
</dbReference>
<evidence type="ECO:0000256" key="6">
    <source>
        <dbReference type="ARBA" id="ARBA00023136"/>
    </source>
</evidence>
<dbReference type="PANTHER" id="PTHR43394:SF1">
    <property type="entry name" value="ATP-BINDING CASSETTE SUB-FAMILY B MEMBER 10, MITOCHONDRIAL"/>
    <property type="match status" value="1"/>
</dbReference>
<keyword evidence="6 7" id="KW-0472">Membrane</keyword>
<feature type="transmembrane region" description="Helical" evidence="7">
    <location>
        <begin position="272"/>
        <end position="291"/>
    </location>
</feature>
<feature type="transmembrane region" description="Helical" evidence="7">
    <location>
        <begin position="163"/>
        <end position="182"/>
    </location>
</feature>
<dbReference type="SUPFAM" id="SSF52540">
    <property type="entry name" value="P-loop containing nucleoside triphosphate hydrolases"/>
    <property type="match status" value="1"/>
</dbReference>
<dbReference type="EMBL" id="JBHUJC010000041">
    <property type="protein sequence ID" value="MFD2277290.1"/>
    <property type="molecule type" value="Genomic_DNA"/>
</dbReference>
<dbReference type="InterPro" id="IPR017871">
    <property type="entry name" value="ABC_transporter-like_CS"/>
</dbReference>
<dbReference type="InterPro" id="IPR003593">
    <property type="entry name" value="AAA+_ATPase"/>
</dbReference>
<dbReference type="PANTHER" id="PTHR43394">
    <property type="entry name" value="ATP-DEPENDENT PERMEASE MDL1, MITOCHONDRIAL"/>
    <property type="match status" value="1"/>
</dbReference>
<dbReference type="Gene3D" id="3.40.50.300">
    <property type="entry name" value="P-loop containing nucleotide triphosphate hydrolases"/>
    <property type="match status" value="1"/>
</dbReference>
<protein>
    <submittedName>
        <fullName evidence="10">ABC transporter ATP-binding protein</fullName>
    </submittedName>
</protein>
<dbReference type="PROSITE" id="PS00211">
    <property type="entry name" value="ABC_TRANSPORTER_1"/>
    <property type="match status" value="1"/>
</dbReference>
<dbReference type="Pfam" id="PF00005">
    <property type="entry name" value="ABC_tran"/>
    <property type="match status" value="1"/>
</dbReference>
<keyword evidence="5 7" id="KW-1133">Transmembrane helix</keyword>
<dbReference type="InterPro" id="IPR011527">
    <property type="entry name" value="ABC1_TM_dom"/>
</dbReference>
<dbReference type="CDD" id="cd18552">
    <property type="entry name" value="ABC_6TM_MsbA_like"/>
    <property type="match status" value="1"/>
</dbReference>
<feature type="transmembrane region" description="Helical" evidence="7">
    <location>
        <begin position="188"/>
        <end position="208"/>
    </location>
</feature>
<dbReference type="Gene3D" id="1.20.1560.10">
    <property type="entry name" value="ABC transporter type 1, transmembrane domain"/>
    <property type="match status" value="1"/>
</dbReference>
<evidence type="ECO:0000256" key="5">
    <source>
        <dbReference type="ARBA" id="ARBA00022989"/>
    </source>
</evidence>
<comment type="caution">
    <text evidence="10">The sequence shown here is derived from an EMBL/GenBank/DDBJ whole genome shotgun (WGS) entry which is preliminary data.</text>
</comment>
<gene>
    <name evidence="10" type="ORF">ACFSQZ_12485</name>
</gene>
<proteinExistence type="predicted"/>
<keyword evidence="3" id="KW-0547">Nucleotide-binding</keyword>
<dbReference type="InterPro" id="IPR027417">
    <property type="entry name" value="P-loop_NTPase"/>
</dbReference>
<organism evidence="10 11">
    <name type="scientific">Rubritalea spongiae</name>
    <dbReference type="NCBI Taxonomy" id="430797"/>
    <lineage>
        <taxon>Bacteria</taxon>
        <taxon>Pseudomonadati</taxon>
        <taxon>Verrucomicrobiota</taxon>
        <taxon>Verrucomicrobiia</taxon>
        <taxon>Verrucomicrobiales</taxon>
        <taxon>Rubritaleaceae</taxon>
        <taxon>Rubritalea</taxon>
    </lineage>
</organism>
<comment type="subcellular location">
    <subcellularLocation>
        <location evidence="1">Cell membrane</location>
        <topology evidence="1">Multi-pass membrane protein</topology>
    </subcellularLocation>
</comment>
<dbReference type="PROSITE" id="PS50929">
    <property type="entry name" value="ABC_TM1F"/>
    <property type="match status" value="1"/>
</dbReference>
<keyword evidence="2 7" id="KW-0812">Transmembrane</keyword>
<feature type="domain" description="ABC transmembrane type-1" evidence="9">
    <location>
        <begin position="20"/>
        <end position="328"/>
    </location>
</feature>
<feature type="transmembrane region" description="Helical" evidence="7">
    <location>
        <begin position="20"/>
        <end position="40"/>
    </location>
</feature>
<dbReference type="GO" id="GO:0005524">
    <property type="term" value="F:ATP binding"/>
    <property type="evidence" value="ECO:0007669"/>
    <property type="project" value="UniProtKB-KW"/>
</dbReference>
<evidence type="ECO:0000259" key="9">
    <source>
        <dbReference type="PROSITE" id="PS50929"/>
    </source>
</evidence>
<evidence type="ECO:0000313" key="11">
    <source>
        <dbReference type="Proteomes" id="UP001597297"/>
    </source>
</evidence>
<name>A0ABW5E6K1_9BACT</name>
<dbReference type="InterPro" id="IPR039421">
    <property type="entry name" value="Type_1_exporter"/>
</dbReference>
<keyword evidence="11" id="KW-1185">Reference proteome</keyword>
<sequence>MITRFKPYFSLLKPVKWQFIGAIVAGIIAGSSGFTLPVMMDDVFPMIFVNQQTGTTAEAPEWLLSMFGSLGINVIEKDSLVLWSCMLMPIIFLIRGVFGYINTYLINAAGLQVLEQIRLKAFARLQQLPLAFHQKHKEGDLLTRVMSDTSQIQTALTKIACDLVVQPATLLWALSALLMLAVREPGVRAISVALICVPLCVFPIRMLGKKMYKKARSLQKKSGDMTSVLNQNLASQREIRAYNMEDAQIAHFERDSSMLRRFRLKVVKYRQMVSPSVEIISAVGIAFAIYIGAEEGLSLEVFMAFITAMFFAYDPIKKLGAVSSYLKQAEASLDRVEHILNAEDNIPELKKPFSLGTVTGEVAFEAVQFSYDGNADLTDINLKVPAGQVVALVGPSGAGKSTFVSLIPRFYEVVGGALKVDGIDVRDVGKRELRDNIALVSQHPLLFSGTIAENILIGRPGASKEEMVAAAVHSNAHDFIMSFPDGYETVVGERGEGLSGGQRQRVAIARAFLKNAPILILDEATSALDTESESQIQEALKELSKGRTTFLIAHRFSSIRDAERILVFDKTEKGGQIVADGTHEELYQSCALYKDLYDKQSG</sequence>
<evidence type="ECO:0000256" key="4">
    <source>
        <dbReference type="ARBA" id="ARBA00022840"/>
    </source>
</evidence>
<keyword evidence="4 10" id="KW-0067">ATP-binding</keyword>
<dbReference type="SMART" id="SM00382">
    <property type="entry name" value="AAA"/>
    <property type="match status" value="1"/>
</dbReference>
<evidence type="ECO:0000256" key="1">
    <source>
        <dbReference type="ARBA" id="ARBA00004651"/>
    </source>
</evidence>
<evidence type="ECO:0000256" key="7">
    <source>
        <dbReference type="SAM" id="Phobius"/>
    </source>
</evidence>
<evidence type="ECO:0000313" key="10">
    <source>
        <dbReference type="EMBL" id="MFD2277290.1"/>
    </source>
</evidence>
<evidence type="ECO:0000259" key="8">
    <source>
        <dbReference type="PROSITE" id="PS50893"/>
    </source>
</evidence>
<reference evidence="11" key="1">
    <citation type="journal article" date="2019" name="Int. J. Syst. Evol. Microbiol.">
        <title>The Global Catalogue of Microorganisms (GCM) 10K type strain sequencing project: providing services to taxonomists for standard genome sequencing and annotation.</title>
        <authorList>
            <consortium name="The Broad Institute Genomics Platform"/>
            <consortium name="The Broad Institute Genome Sequencing Center for Infectious Disease"/>
            <person name="Wu L."/>
            <person name="Ma J."/>
        </authorList>
    </citation>
    <scope>NUCLEOTIDE SEQUENCE [LARGE SCALE GENOMIC DNA]</scope>
    <source>
        <strain evidence="11">JCM 16545</strain>
    </source>
</reference>
<evidence type="ECO:0000256" key="3">
    <source>
        <dbReference type="ARBA" id="ARBA00022741"/>
    </source>
</evidence>
<dbReference type="RefSeq" id="WP_377093925.1">
    <property type="nucleotide sequence ID" value="NZ_JBHSJM010000001.1"/>
</dbReference>
<evidence type="ECO:0000256" key="2">
    <source>
        <dbReference type="ARBA" id="ARBA00022692"/>
    </source>
</evidence>